<accession>A0A1T4XWU7</accession>
<dbReference type="InterPro" id="IPR011051">
    <property type="entry name" value="RmlC_Cupin_sf"/>
</dbReference>
<dbReference type="RefSeq" id="WP_078714174.1">
    <property type="nucleotide sequence ID" value="NZ_FUYG01000004.1"/>
</dbReference>
<dbReference type="Gene3D" id="2.60.120.10">
    <property type="entry name" value="Jelly Rolls"/>
    <property type="match status" value="1"/>
</dbReference>
<evidence type="ECO:0000313" key="3">
    <source>
        <dbReference type="EMBL" id="SKA94017.1"/>
    </source>
</evidence>
<dbReference type="SUPFAM" id="SSF47413">
    <property type="entry name" value="lambda repressor-like DNA-binding domains"/>
    <property type="match status" value="1"/>
</dbReference>
<dbReference type="GO" id="GO:0003677">
    <property type="term" value="F:DNA binding"/>
    <property type="evidence" value="ECO:0007669"/>
    <property type="project" value="UniProtKB-KW"/>
</dbReference>
<dbReference type="InterPro" id="IPR013096">
    <property type="entry name" value="Cupin_2"/>
</dbReference>
<reference evidence="4" key="1">
    <citation type="submission" date="2017-02" db="EMBL/GenBank/DDBJ databases">
        <authorList>
            <person name="Varghese N."/>
            <person name="Submissions S."/>
        </authorList>
    </citation>
    <scope>NUCLEOTIDE SEQUENCE [LARGE SCALE GENOMIC DNA]</scope>
    <source>
        <strain evidence="4">VKM Ac-2052</strain>
    </source>
</reference>
<dbReference type="InterPro" id="IPR050807">
    <property type="entry name" value="TransReg_Diox_bact_type"/>
</dbReference>
<dbReference type="EMBL" id="FUYG01000004">
    <property type="protein sequence ID" value="SKA94017.1"/>
    <property type="molecule type" value="Genomic_DNA"/>
</dbReference>
<dbReference type="PROSITE" id="PS50943">
    <property type="entry name" value="HTH_CROC1"/>
    <property type="match status" value="1"/>
</dbReference>
<dbReference type="Pfam" id="PF13560">
    <property type="entry name" value="HTH_31"/>
    <property type="match status" value="1"/>
</dbReference>
<dbReference type="InterPro" id="IPR014710">
    <property type="entry name" value="RmlC-like_jellyroll"/>
</dbReference>
<sequence length="182" mass="19365">MMAEEWELGVGARVRTAREERGLTTRALASLAGLSQSLLSDVENGRTVPSVASLYAIAEALGTGPAELLPQDDDSARLTEHGVPLPSAGPGEAVSTRMLYGAPGRRIEVYMSSYPAGQTDPEPFQHSGEDIIMVLEGRMTLTVGDRDQELRAGDAAWLDSSAPHSIQPLGRTGVRIIVITAR</sequence>
<evidence type="ECO:0000313" key="4">
    <source>
        <dbReference type="Proteomes" id="UP000189735"/>
    </source>
</evidence>
<dbReference type="PANTHER" id="PTHR46797:SF1">
    <property type="entry name" value="METHYLPHOSPHONATE SYNTHASE"/>
    <property type="match status" value="1"/>
</dbReference>
<dbReference type="SUPFAM" id="SSF51182">
    <property type="entry name" value="RmlC-like cupins"/>
    <property type="match status" value="1"/>
</dbReference>
<dbReference type="Gene3D" id="1.10.260.40">
    <property type="entry name" value="lambda repressor-like DNA-binding domains"/>
    <property type="match status" value="1"/>
</dbReference>
<dbReference type="GO" id="GO:0003700">
    <property type="term" value="F:DNA-binding transcription factor activity"/>
    <property type="evidence" value="ECO:0007669"/>
    <property type="project" value="TreeGrafter"/>
</dbReference>
<dbReference type="Pfam" id="PF07883">
    <property type="entry name" value="Cupin_2"/>
    <property type="match status" value="1"/>
</dbReference>
<name>A0A1T4XWU7_9MICO</name>
<dbReference type="PANTHER" id="PTHR46797">
    <property type="entry name" value="HTH-TYPE TRANSCRIPTIONAL REGULATOR"/>
    <property type="match status" value="1"/>
</dbReference>
<evidence type="ECO:0000259" key="2">
    <source>
        <dbReference type="PROSITE" id="PS50943"/>
    </source>
</evidence>
<dbReference type="GO" id="GO:0005829">
    <property type="term" value="C:cytosol"/>
    <property type="evidence" value="ECO:0007669"/>
    <property type="project" value="TreeGrafter"/>
</dbReference>
<dbReference type="InterPro" id="IPR001387">
    <property type="entry name" value="Cro/C1-type_HTH"/>
</dbReference>
<organism evidence="3 4">
    <name type="scientific">Agreia bicolorata</name>
    <dbReference type="NCBI Taxonomy" id="110935"/>
    <lineage>
        <taxon>Bacteria</taxon>
        <taxon>Bacillati</taxon>
        <taxon>Actinomycetota</taxon>
        <taxon>Actinomycetes</taxon>
        <taxon>Micrococcales</taxon>
        <taxon>Microbacteriaceae</taxon>
        <taxon>Agreia</taxon>
    </lineage>
</organism>
<dbReference type="CDD" id="cd02209">
    <property type="entry name" value="cupin_XRE_C"/>
    <property type="match status" value="1"/>
</dbReference>
<dbReference type="SMART" id="SM00530">
    <property type="entry name" value="HTH_XRE"/>
    <property type="match status" value="1"/>
</dbReference>
<dbReference type="InterPro" id="IPR010982">
    <property type="entry name" value="Lambda_DNA-bd_dom_sf"/>
</dbReference>
<dbReference type="AlphaFoldDB" id="A0A1T4XWU7"/>
<feature type="domain" description="HTH cro/C1-type" evidence="2">
    <location>
        <begin position="14"/>
        <end position="68"/>
    </location>
</feature>
<keyword evidence="1" id="KW-0238">DNA-binding</keyword>
<gene>
    <name evidence="3" type="ORF">SAMN06295879_1876</name>
</gene>
<protein>
    <submittedName>
        <fullName evidence="3">Transcriptional regulator, XRE family with cupin sensor</fullName>
    </submittedName>
</protein>
<evidence type="ECO:0000256" key="1">
    <source>
        <dbReference type="ARBA" id="ARBA00023125"/>
    </source>
</evidence>
<proteinExistence type="predicted"/>
<dbReference type="CDD" id="cd00093">
    <property type="entry name" value="HTH_XRE"/>
    <property type="match status" value="1"/>
</dbReference>
<dbReference type="Proteomes" id="UP000189735">
    <property type="component" value="Unassembled WGS sequence"/>
</dbReference>